<reference evidence="1 2" key="1">
    <citation type="submission" date="2016-10" db="EMBL/GenBank/DDBJ databases">
        <authorList>
            <person name="de Groot N.N."/>
        </authorList>
    </citation>
    <scope>NUCLEOTIDE SEQUENCE [LARGE SCALE GENOMIC DNA]</scope>
    <source>
        <strain evidence="1 2">DSM 27842</strain>
    </source>
</reference>
<gene>
    <name evidence="1" type="ORF">SAMN04490248_10862</name>
</gene>
<dbReference type="Gene3D" id="3.40.190.10">
    <property type="entry name" value="Periplasmic binding protein-like II"/>
    <property type="match status" value="1"/>
</dbReference>
<evidence type="ECO:0000313" key="2">
    <source>
        <dbReference type="Proteomes" id="UP000198893"/>
    </source>
</evidence>
<dbReference type="EMBL" id="FODS01000008">
    <property type="protein sequence ID" value="SEO63300.1"/>
    <property type="molecule type" value="Genomic_DNA"/>
</dbReference>
<sequence length="244" mass="26384">MIAQLAMYDRPETAAATDRFWAAIRGHLGEGPERLDRDTPLWEAWQSPDLLLAQTCGLPFRSRLHPRVTLVATPDHGLPGCPPGHYTSVFVAHRTRADAALADFAGARFAYNEALSHSGWAAPRTHMDAAGLRMGTLVPTGAHRASARAVAEGRADLAGLDALTWEMIRRHDDFAADLVEIARTDPTPALPYITARNRDPEPLRTALSAAVDTLSPADRDTLHLRAIVTIPASTYLAVPTPPAP</sequence>
<protein>
    <submittedName>
        <fullName evidence="1">ABC transporter, phosphonate, substrate-binding protein</fullName>
    </submittedName>
</protein>
<dbReference type="Pfam" id="PF12974">
    <property type="entry name" value="Phosphonate-bd"/>
    <property type="match status" value="1"/>
</dbReference>
<dbReference type="RefSeq" id="WP_093117516.1">
    <property type="nucleotide sequence ID" value="NZ_FODS01000008.1"/>
</dbReference>
<dbReference type="SUPFAM" id="SSF53850">
    <property type="entry name" value="Periplasmic binding protein-like II"/>
    <property type="match status" value="1"/>
</dbReference>
<proteinExistence type="predicted"/>
<name>A0A1H8RA65_9RHOB</name>
<accession>A0A1H8RA65</accession>
<dbReference type="PANTHER" id="PTHR35841:SF1">
    <property type="entry name" value="PHOSPHONATES-BINDING PERIPLASMIC PROTEIN"/>
    <property type="match status" value="1"/>
</dbReference>
<dbReference type="OrthoDB" id="7353682at2"/>
<dbReference type="PANTHER" id="PTHR35841">
    <property type="entry name" value="PHOSPHONATES-BINDING PERIPLASMIC PROTEIN"/>
    <property type="match status" value="1"/>
</dbReference>
<dbReference type="STRING" id="569882.SAMN04490248_10862"/>
<dbReference type="AlphaFoldDB" id="A0A1H8RA65"/>
<dbReference type="Proteomes" id="UP000198893">
    <property type="component" value="Unassembled WGS sequence"/>
</dbReference>
<keyword evidence="2" id="KW-1185">Reference proteome</keyword>
<evidence type="ECO:0000313" key="1">
    <source>
        <dbReference type="EMBL" id="SEO63300.1"/>
    </source>
</evidence>
<organism evidence="1 2">
    <name type="scientific">Salinihabitans flavidus</name>
    <dbReference type="NCBI Taxonomy" id="569882"/>
    <lineage>
        <taxon>Bacteria</taxon>
        <taxon>Pseudomonadati</taxon>
        <taxon>Pseudomonadota</taxon>
        <taxon>Alphaproteobacteria</taxon>
        <taxon>Rhodobacterales</taxon>
        <taxon>Roseobacteraceae</taxon>
        <taxon>Salinihabitans</taxon>
    </lineage>
</organism>